<dbReference type="AlphaFoldDB" id="A0A450WIC2"/>
<reference evidence="1" key="1">
    <citation type="submission" date="2019-02" db="EMBL/GenBank/DDBJ databases">
        <authorList>
            <person name="Gruber-Vodicka R. H."/>
            <person name="Seah K. B. B."/>
        </authorList>
    </citation>
    <scope>NUCLEOTIDE SEQUENCE</scope>
    <source>
        <strain evidence="1">BECK_S312</strain>
        <strain evidence="2">BECK_S426</strain>
    </source>
</reference>
<name>A0A450WIC2_9GAMM</name>
<accession>A0A450WIC2</accession>
<protein>
    <submittedName>
        <fullName evidence="1">Uncharacterized protein</fullName>
    </submittedName>
</protein>
<dbReference type="EMBL" id="CAADFM010000154">
    <property type="protein sequence ID" value="VFK16781.1"/>
    <property type="molecule type" value="Genomic_DNA"/>
</dbReference>
<dbReference type="EMBL" id="CAADFP010000004">
    <property type="protein sequence ID" value="VFK23182.1"/>
    <property type="molecule type" value="Genomic_DNA"/>
</dbReference>
<evidence type="ECO:0000313" key="1">
    <source>
        <dbReference type="EMBL" id="VFK16781.1"/>
    </source>
</evidence>
<proteinExistence type="predicted"/>
<evidence type="ECO:0000313" key="2">
    <source>
        <dbReference type="EMBL" id="VFK23182.1"/>
    </source>
</evidence>
<organism evidence="1">
    <name type="scientific">Candidatus Kentrum sp. LPFa</name>
    <dbReference type="NCBI Taxonomy" id="2126335"/>
    <lineage>
        <taxon>Bacteria</taxon>
        <taxon>Pseudomonadati</taxon>
        <taxon>Pseudomonadota</taxon>
        <taxon>Gammaproteobacteria</taxon>
        <taxon>Candidatus Kentrum</taxon>
    </lineage>
</organism>
<sequence length="124" mass="14351">MSFKDRWYRDKARKRAKKNRKIGSDLEQLSVGIGWYTEKEWNKLTEIVPDRSELDVTYQDWEKSADEAIGGLKDRGVIAARVMIEVADLQAAWCQTQDRPVDAEARAAYISHLLIARKKPDQSR</sequence>
<gene>
    <name evidence="1" type="ORF">BECKLPF1236A_GA0070988_101545</name>
    <name evidence="2" type="ORF">BECKLPF1236C_GA0070990_100045</name>
</gene>